<evidence type="ECO:0000313" key="2">
    <source>
        <dbReference type="EMBL" id="KAK0496925.1"/>
    </source>
</evidence>
<gene>
    <name evidence="2" type="ORF">EDD18DRAFT_1105241</name>
</gene>
<sequence>MDPGWGSTWGSRNWCTSGNTALNSSIGIQPGGQAQNMQNVHPTQTGGILQQMQLPMWPGHFYSQHSPPGMFYPPNWGGYVYSMHQLYTQPNDDQMVIINDSDHHHNPVNSDVPAEPQDNMNSKGKEKVMDAKLAQLEKDDEEYRIKVKQCEVEDKAIPLEVLEIAHKIHGQDHVGDLEQQLKQVHELYQMTTSIPHMGSADDSSNTWTKQPPMEPSAEHVLAAAEGTMGIKLIHPDE</sequence>
<keyword evidence="3" id="KW-1185">Reference proteome</keyword>
<feature type="region of interest" description="Disordered" evidence="1">
    <location>
        <begin position="102"/>
        <end position="123"/>
    </location>
</feature>
<protein>
    <submittedName>
        <fullName evidence="2">Uncharacterized protein</fullName>
    </submittedName>
</protein>
<dbReference type="AlphaFoldDB" id="A0AA39Q7B1"/>
<reference evidence="2" key="1">
    <citation type="submission" date="2023-06" db="EMBL/GenBank/DDBJ databases">
        <authorList>
            <consortium name="Lawrence Berkeley National Laboratory"/>
            <person name="Ahrendt S."/>
            <person name="Sahu N."/>
            <person name="Indic B."/>
            <person name="Wong-Bajracharya J."/>
            <person name="Merenyi Z."/>
            <person name="Ke H.-M."/>
            <person name="Monk M."/>
            <person name="Kocsube S."/>
            <person name="Drula E."/>
            <person name="Lipzen A."/>
            <person name="Balint B."/>
            <person name="Henrissat B."/>
            <person name="Andreopoulos B."/>
            <person name="Martin F.M."/>
            <person name="Harder C.B."/>
            <person name="Rigling D."/>
            <person name="Ford K.L."/>
            <person name="Foster G.D."/>
            <person name="Pangilinan J."/>
            <person name="Papanicolaou A."/>
            <person name="Barry K."/>
            <person name="LaButti K."/>
            <person name="Viragh M."/>
            <person name="Koriabine M."/>
            <person name="Yan M."/>
            <person name="Riley R."/>
            <person name="Champramary S."/>
            <person name="Plett K.L."/>
            <person name="Tsai I.J."/>
            <person name="Slot J."/>
            <person name="Sipos G."/>
            <person name="Plett J."/>
            <person name="Nagy L.G."/>
            <person name="Grigoriev I.V."/>
        </authorList>
    </citation>
    <scope>NUCLEOTIDE SEQUENCE</scope>
    <source>
        <strain evidence="2">HWK02</strain>
    </source>
</reference>
<accession>A0AA39Q7B1</accession>
<organism evidence="2 3">
    <name type="scientific">Armillaria luteobubalina</name>
    <dbReference type="NCBI Taxonomy" id="153913"/>
    <lineage>
        <taxon>Eukaryota</taxon>
        <taxon>Fungi</taxon>
        <taxon>Dikarya</taxon>
        <taxon>Basidiomycota</taxon>
        <taxon>Agaricomycotina</taxon>
        <taxon>Agaricomycetes</taxon>
        <taxon>Agaricomycetidae</taxon>
        <taxon>Agaricales</taxon>
        <taxon>Marasmiineae</taxon>
        <taxon>Physalacriaceae</taxon>
        <taxon>Armillaria</taxon>
    </lineage>
</organism>
<proteinExistence type="predicted"/>
<evidence type="ECO:0000256" key="1">
    <source>
        <dbReference type="SAM" id="MobiDB-lite"/>
    </source>
</evidence>
<name>A0AA39Q7B1_9AGAR</name>
<dbReference type="EMBL" id="JAUEPU010000014">
    <property type="protein sequence ID" value="KAK0496925.1"/>
    <property type="molecule type" value="Genomic_DNA"/>
</dbReference>
<dbReference type="Proteomes" id="UP001175228">
    <property type="component" value="Unassembled WGS sequence"/>
</dbReference>
<evidence type="ECO:0000313" key="3">
    <source>
        <dbReference type="Proteomes" id="UP001175228"/>
    </source>
</evidence>
<comment type="caution">
    <text evidence="2">The sequence shown here is derived from an EMBL/GenBank/DDBJ whole genome shotgun (WGS) entry which is preliminary data.</text>
</comment>